<name>A0AA36Y529_9FIRM</name>
<organism evidence="2 3">
    <name type="scientific">Stomatobaculum longum</name>
    <dbReference type="NCBI Taxonomy" id="796942"/>
    <lineage>
        <taxon>Bacteria</taxon>
        <taxon>Bacillati</taxon>
        <taxon>Bacillota</taxon>
        <taxon>Clostridia</taxon>
        <taxon>Lachnospirales</taxon>
        <taxon>Lachnospiraceae</taxon>
        <taxon>Stomatobaculum</taxon>
    </lineage>
</organism>
<protein>
    <submittedName>
        <fullName evidence="2">Uncharacterized protein</fullName>
    </submittedName>
</protein>
<keyword evidence="3" id="KW-1185">Reference proteome</keyword>
<reference evidence="2 3" key="1">
    <citation type="submission" date="2011-10" db="EMBL/GenBank/DDBJ databases">
        <title>The Genome Sequence of Lachnospiraceae bacterium ACC2.</title>
        <authorList>
            <consortium name="The Broad Institute Genome Sequencing Platform"/>
            <person name="Earl A."/>
            <person name="Ward D."/>
            <person name="Feldgarden M."/>
            <person name="Gevers D."/>
            <person name="Sizova M."/>
            <person name="Hazen A."/>
            <person name="Epstein S."/>
            <person name="Young S.K."/>
            <person name="Zeng Q."/>
            <person name="Gargeya S."/>
            <person name="Fitzgerald M."/>
            <person name="Haas B."/>
            <person name="Abouelleil A."/>
            <person name="Alvarado L."/>
            <person name="Arachchi H.M."/>
            <person name="Berlin A."/>
            <person name="Brown A."/>
            <person name="Chapman S.B."/>
            <person name="Chen Z."/>
            <person name="Dunbar C."/>
            <person name="Freedman E."/>
            <person name="Gearin G."/>
            <person name="Goldberg J."/>
            <person name="Griggs A."/>
            <person name="Gujja S."/>
            <person name="Heiman D."/>
            <person name="Howarth C."/>
            <person name="Larson L."/>
            <person name="Lui A."/>
            <person name="MacDonald P.J.P."/>
            <person name="Montmayeur A."/>
            <person name="Murphy C."/>
            <person name="Neiman D."/>
            <person name="Pearson M."/>
            <person name="Priest M."/>
            <person name="Roberts A."/>
            <person name="Saif S."/>
            <person name="Shea T."/>
            <person name="Shenoy N."/>
            <person name="Sisk P."/>
            <person name="Stolte C."/>
            <person name="Sykes S."/>
            <person name="Wortman J."/>
            <person name="Nusbaum C."/>
            <person name="Birren B."/>
        </authorList>
    </citation>
    <scope>NUCLEOTIDE SEQUENCE [LARGE SCALE GENOMIC DNA]</scope>
    <source>
        <strain evidence="2 3">ACC2</strain>
    </source>
</reference>
<sequence length="36" mass="4057">MMLLQRVCDAEMQMKNKSSNGPLRAQGKPWGKYSAT</sequence>
<accession>A0AA36Y529</accession>
<dbReference type="AlphaFoldDB" id="A0AA36Y529"/>
<dbReference type="EMBL" id="AGEL01000006">
    <property type="protein sequence ID" value="EHO17045.1"/>
    <property type="molecule type" value="Genomic_DNA"/>
</dbReference>
<dbReference type="Proteomes" id="UP000018466">
    <property type="component" value="Unassembled WGS sequence"/>
</dbReference>
<evidence type="ECO:0000313" key="2">
    <source>
        <dbReference type="EMBL" id="EHO17045.1"/>
    </source>
</evidence>
<evidence type="ECO:0000256" key="1">
    <source>
        <dbReference type="SAM" id="MobiDB-lite"/>
    </source>
</evidence>
<feature type="region of interest" description="Disordered" evidence="1">
    <location>
        <begin position="13"/>
        <end position="36"/>
    </location>
</feature>
<gene>
    <name evidence="2" type="ORF">HMPREF9623_00644</name>
</gene>
<evidence type="ECO:0000313" key="3">
    <source>
        <dbReference type="Proteomes" id="UP000018466"/>
    </source>
</evidence>
<proteinExistence type="predicted"/>
<comment type="caution">
    <text evidence="2">The sequence shown here is derived from an EMBL/GenBank/DDBJ whole genome shotgun (WGS) entry which is preliminary data.</text>
</comment>